<accession>A0A1G2F302</accession>
<dbReference type="GO" id="GO:0004222">
    <property type="term" value="F:metalloendopeptidase activity"/>
    <property type="evidence" value="ECO:0007669"/>
    <property type="project" value="TreeGrafter"/>
</dbReference>
<dbReference type="InterPro" id="IPR011055">
    <property type="entry name" value="Dup_hybrid_motif"/>
</dbReference>
<dbReference type="CDD" id="cd12797">
    <property type="entry name" value="M23_peptidase"/>
    <property type="match status" value="1"/>
</dbReference>
<dbReference type="PANTHER" id="PTHR21666">
    <property type="entry name" value="PEPTIDASE-RELATED"/>
    <property type="match status" value="1"/>
</dbReference>
<dbReference type="AlphaFoldDB" id="A0A1G2F302"/>
<protein>
    <recommendedName>
        <fullName evidence="2">M23ase beta-sheet core domain-containing protein</fullName>
    </recommendedName>
</protein>
<evidence type="ECO:0000256" key="1">
    <source>
        <dbReference type="SAM" id="MobiDB-lite"/>
    </source>
</evidence>
<dbReference type="Pfam" id="PF01551">
    <property type="entry name" value="Peptidase_M23"/>
    <property type="match status" value="1"/>
</dbReference>
<dbReference type="InterPro" id="IPR050570">
    <property type="entry name" value="Cell_wall_metabolism_enzyme"/>
</dbReference>
<feature type="domain" description="M23ase beta-sheet core" evidence="2">
    <location>
        <begin position="85"/>
        <end position="188"/>
    </location>
</feature>
<organism evidence="3 4">
    <name type="scientific">Candidatus Portnoybacteria bacterium RBG_13_40_8</name>
    <dbReference type="NCBI Taxonomy" id="1801990"/>
    <lineage>
        <taxon>Bacteria</taxon>
        <taxon>Candidatus Portnoyibacteriota</taxon>
    </lineage>
</organism>
<sequence length="213" mass="23933">MKKIILLILVILTAFGLVIYLGKNKQNSQMQEQNNNPPQNIPESNDSEKFSSPIDRWSERITKKPFGIYISPNSSPIQPEHFSGYHTGSDFEIFPDEEDKDVEIKTVCSGKLLEKRYVSGYGGTIVQQCEFENQDITVLYGHLKLSSIGININQQIFAGDKIGILGKGFSSETDGERKHLHISIHKGTNINLAGYVQNSGQLSNWIDIVKYID</sequence>
<evidence type="ECO:0000313" key="4">
    <source>
        <dbReference type="Proteomes" id="UP000177810"/>
    </source>
</evidence>
<name>A0A1G2F302_9BACT</name>
<evidence type="ECO:0000313" key="3">
    <source>
        <dbReference type="EMBL" id="OGZ31968.1"/>
    </source>
</evidence>
<dbReference type="PANTHER" id="PTHR21666:SF270">
    <property type="entry name" value="MUREIN HYDROLASE ACTIVATOR ENVC"/>
    <property type="match status" value="1"/>
</dbReference>
<comment type="caution">
    <text evidence="3">The sequence shown here is derived from an EMBL/GenBank/DDBJ whole genome shotgun (WGS) entry which is preliminary data.</text>
</comment>
<dbReference type="SUPFAM" id="SSF51261">
    <property type="entry name" value="Duplicated hybrid motif"/>
    <property type="match status" value="1"/>
</dbReference>
<reference evidence="3 4" key="1">
    <citation type="journal article" date="2016" name="Nat. Commun.">
        <title>Thousands of microbial genomes shed light on interconnected biogeochemical processes in an aquifer system.</title>
        <authorList>
            <person name="Anantharaman K."/>
            <person name="Brown C.T."/>
            <person name="Hug L.A."/>
            <person name="Sharon I."/>
            <person name="Castelle C.J."/>
            <person name="Probst A.J."/>
            <person name="Thomas B.C."/>
            <person name="Singh A."/>
            <person name="Wilkins M.J."/>
            <person name="Karaoz U."/>
            <person name="Brodie E.L."/>
            <person name="Williams K.H."/>
            <person name="Hubbard S.S."/>
            <person name="Banfield J.F."/>
        </authorList>
    </citation>
    <scope>NUCLEOTIDE SEQUENCE [LARGE SCALE GENOMIC DNA]</scope>
</reference>
<proteinExistence type="predicted"/>
<dbReference type="STRING" id="1801990.A2V69_03615"/>
<dbReference type="InterPro" id="IPR016047">
    <property type="entry name" value="M23ase_b-sheet_dom"/>
</dbReference>
<gene>
    <name evidence="3" type="ORF">A2V69_03615</name>
</gene>
<feature type="compositionally biased region" description="Low complexity" evidence="1">
    <location>
        <begin position="29"/>
        <end position="44"/>
    </location>
</feature>
<feature type="region of interest" description="Disordered" evidence="1">
    <location>
        <begin position="29"/>
        <end position="54"/>
    </location>
</feature>
<dbReference type="EMBL" id="MHMT01000029">
    <property type="protein sequence ID" value="OGZ31968.1"/>
    <property type="molecule type" value="Genomic_DNA"/>
</dbReference>
<dbReference type="Proteomes" id="UP000177810">
    <property type="component" value="Unassembled WGS sequence"/>
</dbReference>
<dbReference type="Gene3D" id="2.70.70.10">
    <property type="entry name" value="Glucose Permease (Domain IIA)"/>
    <property type="match status" value="1"/>
</dbReference>
<evidence type="ECO:0000259" key="2">
    <source>
        <dbReference type="Pfam" id="PF01551"/>
    </source>
</evidence>